<dbReference type="PANTHER" id="PTHR37292">
    <property type="entry name" value="VNG6097C"/>
    <property type="match status" value="1"/>
</dbReference>
<accession>A0ABV7ZIQ2</accession>
<comment type="caution">
    <text evidence="3">The sequence shown here is derived from an EMBL/GenBank/DDBJ whole genome shotgun (WGS) entry which is preliminary data.</text>
</comment>
<dbReference type="RefSeq" id="WP_104751795.1">
    <property type="nucleotide sequence ID" value="NZ_FZMF01000007.1"/>
</dbReference>
<dbReference type="EMBL" id="JBHRZO010000053">
    <property type="protein sequence ID" value="MFC3848438.1"/>
    <property type="molecule type" value="Genomic_DNA"/>
</dbReference>
<evidence type="ECO:0000313" key="3">
    <source>
        <dbReference type="EMBL" id="MFC3848438.1"/>
    </source>
</evidence>
<dbReference type="Pfam" id="PF03235">
    <property type="entry name" value="GmrSD_N"/>
    <property type="match status" value="1"/>
</dbReference>
<evidence type="ECO:0000256" key="1">
    <source>
        <dbReference type="SAM" id="MobiDB-lite"/>
    </source>
</evidence>
<name>A0ABV7ZIQ2_9HELI</name>
<evidence type="ECO:0000313" key="4">
    <source>
        <dbReference type="Proteomes" id="UP001595783"/>
    </source>
</evidence>
<organism evidence="3 4">
    <name type="scientific">Helicobacter baculiformis</name>
    <dbReference type="NCBI Taxonomy" id="427351"/>
    <lineage>
        <taxon>Bacteria</taxon>
        <taxon>Pseudomonadati</taxon>
        <taxon>Campylobacterota</taxon>
        <taxon>Epsilonproteobacteria</taxon>
        <taxon>Campylobacterales</taxon>
        <taxon>Helicobacteraceae</taxon>
        <taxon>Helicobacter</taxon>
    </lineage>
</organism>
<proteinExistence type="predicted"/>
<feature type="region of interest" description="Disordered" evidence="1">
    <location>
        <begin position="109"/>
        <end position="132"/>
    </location>
</feature>
<dbReference type="Proteomes" id="UP001595783">
    <property type="component" value="Unassembled WGS sequence"/>
</dbReference>
<protein>
    <submittedName>
        <fullName evidence="3">DUF262 domain-containing protein</fullName>
    </submittedName>
</protein>
<feature type="domain" description="GmrSD restriction endonucleases N-terminal" evidence="2">
    <location>
        <begin position="13"/>
        <end position="241"/>
    </location>
</feature>
<dbReference type="InterPro" id="IPR004919">
    <property type="entry name" value="GmrSD_N"/>
</dbReference>
<feature type="compositionally biased region" description="Basic and acidic residues" evidence="1">
    <location>
        <begin position="114"/>
        <end position="132"/>
    </location>
</feature>
<gene>
    <name evidence="3" type="ORF">ACFOPX_07945</name>
</gene>
<evidence type="ECO:0000259" key="2">
    <source>
        <dbReference type="Pfam" id="PF03235"/>
    </source>
</evidence>
<reference evidence="4" key="1">
    <citation type="journal article" date="2019" name="Int. J. Syst. Evol. Microbiol.">
        <title>The Global Catalogue of Microorganisms (GCM) 10K type strain sequencing project: providing services to taxonomists for standard genome sequencing and annotation.</title>
        <authorList>
            <consortium name="The Broad Institute Genomics Platform"/>
            <consortium name="The Broad Institute Genome Sequencing Center for Infectious Disease"/>
            <person name="Wu L."/>
            <person name="Ma J."/>
        </authorList>
    </citation>
    <scope>NUCLEOTIDE SEQUENCE [LARGE SCALE GENOMIC DNA]</scope>
    <source>
        <strain evidence="4">CCUG 53816</strain>
    </source>
</reference>
<sequence>MSFCNYDEKGFKQLVQFLEEGEYQIPRFQRDFVWKKEQVAKFFDSLVREFPTGSFVVWKTKERLQANRQIGAVNIKEPKAQDYVYYVLDGQQRMTALFVVHQGLQIERRRKKDHYQEKNTHKDHSQSKRPTRDNYQDIMLRLNADEEKDYCFVGDPNHQTEEVAVSVYDLITQSILGIQKKYHLSIEMAEQFEEFKRRIENYRFPIIEITNAPLEKIVEIFERINAGGIKLTSFEVMCAKFYIPPATDSSQTIITNPGFDLEARFENLTNTLGRLDYAFDHPMVVLQLVSYLLCQDVSSHLTEKISVPTILKLEPIKVQKTWDFVAPCFADAAHLLKHDLKIPSFDFLPSAGSLMLIAYFFALSEHKSPNANQIASLRQLFFRSAFFSSTISGDTLLKQLNLVKRIYEEKPIDFKKELPFYAITQEFLTEEKLNMKSGLHRGVLCVLATLEPRNFDNNSKVVLDNLFLLPKHKRNLHHFFPKNHLKHVSSHANADVIANMTLIDARLNQKIKDTPPKRYIQDYQQSNPHLESTLATHLVDLSNARVLEDYNAFLSMRAQAILEQVRALT</sequence>
<keyword evidence="4" id="KW-1185">Reference proteome</keyword>
<dbReference type="PANTHER" id="PTHR37292:SF2">
    <property type="entry name" value="DUF262 DOMAIN-CONTAINING PROTEIN"/>
    <property type="match status" value="1"/>
</dbReference>